<evidence type="ECO:0000313" key="1">
    <source>
        <dbReference type="EMBL" id="GFD58426.1"/>
    </source>
</evidence>
<organism evidence="1">
    <name type="scientific">Tanacetum cinerariifolium</name>
    <name type="common">Dalmatian daisy</name>
    <name type="synonym">Chrysanthemum cinerariifolium</name>
    <dbReference type="NCBI Taxonomy" id="118510"/>
    <lineage>
        <taxon>Eukaryota</taxon>
        <taxon>Viridiplantae</taxon>
        <taxon>Streptophyta</taxon>
        <taxon>Embryophyta</taxon>
        <taxon>Tracheophyta</taxon>
        <taxon>Spermatophyta</taxon>
        <taxon>Magnoliopsida</taxon>
        <taxon>eudicotyledons</taxon>
        <taxon>Gunneridae</taxon>
        <taxon>Pentapetalae</taxon>
        <taxon>asterids</taxon>
        <taxon>campanulids</taxon>
        <taxon>Asterales</taxon>
        <taxon>Asteraceae</taxon>
        <taxon>Asteroideae</taxon>
        <taxon>Anthemideae</taxon>
        <taxon>Anthemidinae</taxon>
        <taxon>Tanacetum</taxon>
    </lineage>
</organism>
<comment type="caution">
    <text evidence="1">The sequence shown here is derived from an EMBL/GenBank/DDBJ whole genome shotgun (WGS) entry which is preliminary data.</text>
</comment>
<feature type="non-terminal residue" evidence="1">
    <location>
        <position position="1"/>
    </location>
</feature>
<reference evidence="1" key="1">
    <citation type="journal article" date="2019" name="Sci. Rep.">
        <title>Draft genome of Tanacetum cinerariifolium, the natural source of mosquito coil.</title>
        <authorList>
            <person name="Yamashiro T."/>
            <person name="Shiraishi A."/>
            <person name="Satake H."/>
            <person name="Nakayama K."/>
        </authorList>
    </citation>
    <scope>NUCLEOTIDE SEQUENCE</scope>
</reference>
<feature type="non-terminal residue" evidence="1">
    <location>
        <position position="83"/>
    </location>
</feature>
<gene>
    <name evidence="1" type="ORF">Tci_930395</name>
</gene>
<dbReference type="EMBL" id="BKCJ011852916">
    <property type="protein sequence ID" value="GFD58426.1"/>
    <property type="molecule type" value="Genomic_DNA"/>
</dbReference>
<sequence length="83" mass="8797">DDVKGDIVEPVQRIKLGVLPSACLLIDPVPALRQQLEVVVNVLLKLADGLGTERVRDRLALAGMLGAISRVEEASLDGDKGVV</sequence>
<protein>
    <submittedName>
        <fullName evidence="1">Uncharacterized protein</fullName>
    </submittedName>
</protein>
<dbReference type="AlphaFoldDB" id="A0A699XKT2"/>
<proteinExistence type="predicted"/>
<accession>A0A699XKT2</accession>
<name>A0A699XKT2_TANCI</name>